<name>A0A6B0T4J8_9EURY</name>
<sequence>MPDPQNASSAHSGSTAGAVAVGGSRSDHEPGADLPEDRGAPGVVAGIPAYNEEETIGELASTARDYADEVVVVDDGSADQTAQKAASTGATLLRHEENQGYGATLGTIFQYAHSRDADHLVILDADGQHDPEDIPALVATQRETEAEVVTGSRFVGDPPPDIPGYRRVGLFVINSLTNLALRIGYSYPAVTDSQCGFRAYDDSAIATMATAPEIGSGMGASLDILFQAAREEYDIAEVPTRIDYDVDNASSRHPVTHGLGLLQSLALSVLRDRPGRVAAAVTVGLVTPLIVGLILHQTTTTIVSVLATALLSIVLLLFLPRETATRSERTDQ</sequence>
<evidence type="ECO:0000259" key="3">
    <source>
        <dbReference type="Pfam" id="PF00535"/>
    </source>
</evidence>
<keyword evidence="2" id="KW-0812">Transmembrane</keyword>
<dbReference type="SUPFAM" id="SSF53448">
    <property type="entry name" value="Nucleotide-diphospho-sugar transferases"/>
    <property type="match status" value="1"/>
</dbReference>
<keyword evidence="2" id="KW-0472">Membrane</keyword>
<feature type="compositionally biased region" description="Basic and acidic residues" evidence="1">
    <location>
        <begin position="25"/>
        <end position="39"/>
    </location>
</feature>
<dbReference type="CDD" id="cd04179">
    <property type="entry name" value="DPM_DPG-synthase_like"/>
    <property type="match status" value="1"/>
</dbReference>
<organism evidence="4 5">
    <name type="scientific">Halovenus carboxidivorans</name>
    <dbReference type="NCBI Taxonomy" id="2692199"/>
    <lineage>
        <taxon>Archaea</taxon>
        <taxon>Methanobacteriati</taxon>
        <taxon>Methanobacteriota</taxon>
        <taxon>Stenosarchaea group</taxon>
        <taxon>Halobacteria</taxon>
        <taxon>Halobacteriales</taxon>
        <taxon>Haloarculaceae</taxon>
        <taxon>Halovenus</taxon>
    </lineage>
</organism>
<comment type="caution">
    <text evidence="4">The sequence shown here is derived from an EMBL/GenBank/DDBJ whole genome shotgun (WGS) entry which is preliminary data.</text>
</comment>
<dbReference type="InterPro" id="IPR050256">
    <property type="entry name" value="Glycosyltransferase_2"/>
</dbReference>
<evidence type="ECO:0000256" key="1">
    <source>
        <dbReference type="SAM" id="MobiDB-lite"/>
    </source>
</evidence>
<feature type="domain" description="Glycosyltransferase 2-like" evidence="3">
    <location>
        <begin position="47"/>
        <end position="203"/>
    </location>
</feature>
<dbReference type="InterPro" id="IPR001173">
    <property type="entry name" value="Glyco_trans_2-like"/>
</dbReference>
<dbReference type="AlphaFoldDB" id="A0A6B0T4J8"/>
<feature type="region of interest" description="Disordered" evidence="1">
    <location>
        <begin position="1"/>
        <end position="44"/>
    </location>
</feature>
<dbReference type="GO" id="GO:0016740">
    <property type="term" value="F:transferase activity"/>
    <property type="evidence" value="ECO:0007669"/>
    <property type="project" value="UniProtKB-KW"/>
</dbReference>
<dbReference type="PANTHER" id="PTHR48090">
    <property type="entry name" value="UNDECAPRENYL-PHOSPHATE 4-DEOXY-4-FORMAMIDO-L-ARABINOSE TRANSFERASE-RELATED"/>
    <property type="match status" value="1"/>
</dbReference>
<evidence type="ECO:0000256" key="2">
    <source>
        <dbReference type="SAM" id="Phobius"/>
    </source>
</evidence>
<accession>A0A6B0T4J8</accession>
<dbReference type="Pfam" id="PF00535">
    <property type="entry name" value="Glycos_transf_2"/>
    <property type="match status" value="1"/>
</dbReference>
<gene>
    <name evidence="4" type="ORF">GRX03_15400</name>
</gene>
<dbReference type="RefSeq" id="WP_159765183.1">
    <property type="nucleotide sequence ID" value="NZ_WUUT01000007.1"/>
</dbReference>
<dbReference type="Gene3D" id="3.90.550.10">
    <property type="entry name" value="Spore Coat Polysaccharide Biosynthesis Protein SpsA, Chain A"/>
    <property type="match status" value="1"/>
</dbReference>
<keyword evidence="2" id="KW-1133">Transmembrane helix</keyword>
<proteinExistence type="predicted"/>
<feature type="transmembrane region" description="Helical" evidence="2">
    <location>
        <begin position="301"/>
        <end position="319"/>
    </location>
</feature>
<feature type="compositionally biased region" description="Low complexity" evidence="1">
    <location>
        <begin position="7"/>
        <end position="24"/>
    </location>
</feature>
<evidence type="ECO:0000313" key="4">
    <source>
        <dbReference type="EMBL" id="MXR52984.1"/>
    </source>
</evidence>
<dbReference type="OrthoDB" id="11098at2157"/>
<dbReference type="PANTHER" id="PTHR48090:SF7">
    <property type="entry name" value="RFBJ PROTEIN"/>
    <property type="match status" value="1"/>
</dbReference>
<evidence type="ECO:0000313" key="5">
    <source>
        <dbReference type="Proteomes" id="UP000466535"/>
    </source>
</evidence>
<keyword evidence="4" id="KW-0808">Transferase</keyword>
<dbReference type="EMBL" id="WUUT01000007">
    <property type="protein sequence ID" value="MXR52984.1"/>
    <property type="molecule type" value="Genomic_DNA"/>
</dbReference>
<keyword evidence="5" id="KW-1185">Reference proteome</keyword>
<dbReference type="InterPro" id="IPR029044">
    <property type="entry name" value="Nucleotide-diphossugar_trans"/>
</dbReference>
<protein>
    <submittedName>
        <fullName evidence="4">Glycosyltransferase</fullName>
    </submittedName>
</protein>
<feature type="transmembrane region" description="Helical" evidence="2">
    <location>
        <begin position="277"/>
        <end position="295"/>
    </location>
</feature>
<reference evidence="4 5" key="1">
    <citation type="submission" date="2019-12" db="EMBL/GenBank/DDBJ databases">
        <title>Isolation and characterization of three novel carbon monoxide-oxidizing members of Halobacteria from salione crusts and soils.</title>
        <authorList>
            <person name="Myers M.R."/>
            <person name="King G.M."/>
        </authorList>
    </citation>
    <scope>NUCLEOTIDE SEQUENCE [LARGE SCALE GENOMIC DNA]</scope>
    <source>
        <strain evidence="4 5">WSH3</strain>
    </source>
</reference>
<dbReference type="Proteomes" id="UP000466535">
    <property type="component" value="Unassembled WGS sequence"/>
</dbReference>